<evidence type="ECO:0000256" key="3">
    <source>
        <dbReference type="PIRSR" id="PIRSR036289-51"/>
    </source>
</evidence>
<evidence type="ECO:0000256" key="2">
    <source>
        <dbReference type="PIRSR" id="PIRSR036289-50"/>
    </source>
</evidence>
<feature type="binding site" evidence="3">
    <location>
        <begin position="345"/>
        <end position="346"/>
    </location>
    <ligand>
        <name>substrate</name>
    </ligand>
</feature>
<dbReference type="EMBL" id="SRXT01000008">
    <property type="protein sequence ID" value="TGX49602.1"/>
    <property type="molecule type" value="Genomic_DNA"/>
</dbReference>
<dbReference type="PANTHER" id="PTHR11051">
    <property type="entry name" value="GLYCOSYL HYDROLASE-RELATED"/>
    <property type="match status" value="1"/>
</dbReference>
<reference evidence="7 8" key="1">
    <citation type="submission" date="2019-04" db="EMBL/GenBank/DDBJ databases">
        <title>Sphingomonas psychrotolerans sp. nov., isolated from soil in the Tianshan Mountains, Xinjiang, China.</title>
        <authorList>
            <person name="Luo Y."/>
            <person name="Sheng H."/>
        </authorList>
    </citation>
    <scope>NUCLEOTIDE SEQUENCE [LARGE SCALE GENOMIC DNA]</scope>
    <source>
        <strain evidence="7 8">ZFGT-11</strain>
    </source>
</reference>
<comment type="similarity">
    <text evidence="1">Belongs to the glycosyl hydrolase 65 family.</text>
</comment>
<feature type="active site" description="Proton donor" evidence="2">
    <location>
        <position position="472"/>
    </location>
</feature>
<gene>
    <name evidence="7" type="ORF">E5A73_18980</name>
</gene>
<dbReference type="InterPro" id="IPR008928">
    <property type="entry name" value="6-hairpin_glycosidase_sf"/>
</dbReference>
<dbReference type="OrthoDB" id="414934at2"/>
<dbReference type="Gene3D" id="2.70.98.40">
    <property type="entry name" value="Glycoside hydrolase, family 65, N-terminal domain"/>
    <property type="match status" value="1"/>
</dbReference>
<dbReference type="InterPro" id="IPR017045">
    <property type="entry name" value="Malt_Pase/Glycosyl_Hdrlase"/>
</dbReference>
<organism evidence="7 8">
    <name type="scientific">Sphingomonas gei</name>
    <dbReference type="NCBI Taxonomy" id="1395960"/>
    <lineage>
        <taxon>Bacteria</taxon>
        <taxon>Pseudomonadati</taxon>
        <taxon>Pseudomonadota</taxon>
        <taxon>Alphaproteobacteria</taxon>
        <taxon>Sphingomonadales</taxon>
        <taxon>Sphingomonadaceae</taxon>
        <taxon>Sphingomonas</taxon>
    </lineage>
</organism>
<protein>
    <submittedName>
        <fullName evidence="7">Glycoside hydrolase family 65 protein</fullName>
    </submittedName>
</protein>
<evidence type="ECO:0000259" key="4">
    <source>
        <dbReference type="Pfam" id="PF03632"/>
    </source>
</evidence>
<keyword evidence="7" id="KW-0378">Hydrolase</keyword>
<feature type="domain" description="Glycoside hydrolase family 65 N-terminal" evidence="6">
    <location>
        <begin position="42"/>
        <end position="240"/>
    </location>
</feature>
<dbReference type="Pfam" id="PF03633">
    <property type="entry name" value="Glyco_hydro_65C"/>
    <property type="match status" value="1"/>
</dbReference>
<evidence type="ECO:0000313" key="7">
    <source>
        <dbReference type="EMBL" id="TGX49602.1"/>
    </source>
</evidence>
<dbReference type="Proteomes" id="UP000306147">
    <property type="component" value="Unassembled WGS sequence"/>
</dbReference>
<dbReference type="Gene3D" id="1.50.10.10">
    <property type="match status" value="1"/>
</dbReference>
<feature type="domain" description="Glycoside hydrolase family 65 central catalytic" evidence="4">
    <location>
        <begin position="311"/>
        <end position="671"/>
    </location>
</feature>
<evidence type="ECO:0000259" key="5">
    <source>
        <dbReference type="Pfam" id="PF03633"/>
    </source>
</evidence>
<sequence>MLRYFRSRHREEWILGRAERDRRQGVTFSDDGWTLVIAGDDSDREGWVGTILALSNGSIGVRGAIEERARASTFLAEAYEQSPIHYHERLHGFAERSDTRVPVAEPLGLRVLVDGVPVDFGAAEAVQTIRALDLRTGLLRRESCWRLADGRHLTIHAERIVPIDGTPVLLRRLRAELDGADVALDSFLGPAPRAIGQSDDPRIGVHLGSGGFQTEQADAGLIVERLPGSGIGVAAAQRSHQDDEWLVVATGFAAGAAASDALRAEAESRAERALRTGFDAALQGQHEAFAAFWDRAGVSIEGESETSAALRVNLFHLFTSAGRDGHSSAAAKGLTGEGYEGHYFWDTEAFMLPVLALIAPDVARAMLVYRFRTLDAARANARELDHASGALYAWRTIAGRECSAHYPSGSAQYHINAAIGFAIGFYAEASGDDDFLFAMGAEMLIETARLWLALGDWHADSFHIHGVTGPDEYTALVDDNWYTNRMAQKHLRLARRVADRMADAVPEQWASLSRKLVLGDGELERFSRAADALHLPYDVARDIDAQDASFLSKPRWDLAAAPKDRFPLLLHYHPMTLYRHQVCKQADLVLGMVLGGEEVSPERKRRVFDYYEPLTTHDSTLSASSFAILASEVGEHEAALRFFRDTTFVDLEDQHGNTDHGVHMASLAGSWLALVWGFGGFRPSGEGFGFRPQVPPGWTGYRFGMCWRGSELRVRVDREGACYEVVAGPALTFAHNGETVHIEAGRSWAMALAQ</sequence>
<evidence type="ECO:0000313" key="8">
    <source>
        <dbReference type="Proteomes" id="UP000306147"/>
    </source>
</evidence>
<dbReference type="GO" id="GO:0030246">
    <property type="term" value="F:carbohydrate binding"/>
    <property type="evidence" value="ECO:0007669"/>
    <property type="project" value="InterPro"/>
</dbReference>
<dbReference type="InterPro" id="IPR005195">
    <property type="entry name" value="Glyco_hydro_65_M"/>
</dbReference>
<dbReference type="SUPFAM" id="SSF74650">
    <property type="entry name" value="Galactose mutarotase-like"/>
    <property type="match status" value="1"/>
</dbReference>
<accession>A0A4V6RB94</accession>
<dbReference type="PANTHER" id="PTHR11051:SF13">
    <property type="entry name" value="GLYCOSYL TRANSFERASE"/>
    <property type="match status" value="1"/>
</dbReference>
<dbReference type="Pfam" id="PF03636">
    <property type="entry name" value="Glyco_hydro_65N"/>
    <property type="match status" value="1"/>
</dbReference>
<feature type="binding site" evidence="3">
    <location>
        <begin position="584"/>
        <end position="585"/>
    </location>
    <ligand>
        <name>substrate</name>
    </ligand>
</feature>
<dbReference type="InterPro" id="IPR005196">
    <property type="entry name" value="Glyco_hydro_65_N"/>
</dbReference>
<evidence type="ECO:0000256" key="1">
    <source>
        <dbReference type="ARBA" id="ARBA00006768"/>
    </source>
</evidence>
<keyword evidence="8" id="KW-1185">Reference proteome</keyword>
<dbReference type="Gene3D" id="2.60.420.10">
    <property type="entry name" value="Maltose phosphorylase, domain 3"/>
    <property type="match status" value="1"/>
</dbReference>
<dbReference type="GO" id="GO:0004553">
    <property type="term" value="F:hydrolase activity, hydrolyzing O-glycosyl compounds"/>
    <property type="evidence" value="ECO:0007669"/>
    <property type="project" value="TreeGrafter"/>
</dbReference>
<name>A0A4V6RB94_9SPHN</name>
<comment type="caution">
    <text evidence="7">The sequence shown here is derived from an EMBL/GenBank/DDBJ whole genome shotgun (WGS) entry which is preliminary data.</text>
</comment>
<dbReference type="GO" id="GO:0016757">
    <property type="term" value="F:glycosyltransferase activity"/>
    <property type="evidence" value="ECO:0007669"/>
    <property type="project" value="UniProtKB-ARBA"/>
</dbReference>
<dbReference type="GO" id="GO:0005975">
    <property type="term" value="P:carbohydrate metabolic process"/>
    <property type="evidence" value="ECO:0007669"/>
    <property type="project" value="InterPro"/>
</dbReference>
<dbReference type="InterPro" id="IPR037018">
    <property type="entry name" value="GH65_N"/>
</dbReference>
<dbReference type="PIRSF" id="PIRSF036289">
    <property type="entry name" value="Glycosyl_hydrolase_malt_phosph"/>
    <property type="match status" value="1"/>
</dbReference>
<feature type="domain" description="Glycoside hydrolase family 65 C-terminal" evidence="5">
    <location>
        <begin position="682"/>
        <end position="741"/>
    </location>
</feature>
<dbReference type="InterPro" id="IPR012341">
    <property type="entry name" value="6hp_glycosidase-like_sf"/>
</dbReference>
<dbReference type="InterPro" id="IPR011013">
    <property type="entry name" value="Gal_mutarotase_sf_dom"/>
</dbReference>
<dbReference type="InterPro" id="IPR005194">
    <property type="entry name" value="Glyco_hydro_65_C"/>
</dbReference>
<evidence type="ECO:0000259" key="6">
    <source>
        <dbReference type="Pfam" id="PF03636"/>
    </source>
</evidence>
<dbReference type="Pfam" id="PF03632">
    <property type="entry name" value="Glyco_hydro_65m"/>
    <property type="match status" value="1"/>
</dbReference>
<dbReference type="SUPFAM" id="SSF48208">
    <property type="entry name" value="Six-hairpin glycosidases"/>
    <property type="match status" value="1"/>
</dbReference>
<proteinExistence type="inferred from homology"/>
<dbReference type="AlphaFoldDB" id="A0A4V6RB94"/>